<dbReference type="AlphaFoldDB" id="A0A9W6TRY7"/>
<name>A0A9W6TRY7_9STRA</name>
<reference evidence="2" key="1">
    <citation type="submission" date="2023-04" db="EMBL/GenBank/DDBJ databases">
        <title>Phytophthora fragariaefolia NBRC 109709.</title>
        <authorList>
            <person name="Ichikawa N."/>
            <person name="Sato H."/>
            <person name="Tonouchi N."/>
        </authorList>
    </citation>
    <scope>NUCLEOTIDE SEQUENCE</scope>
    <source>
        <strain evidence="2">NBRC 109709</strain>
    </source>
</reference>
<dbReference type="Proteomes" id="UP001165121">
    <property type="component" value="Unassembled WGS sequence"/>
</dbReference>
<feature type="compositionally biased region" description="Polar residues" evidence="1">
    <location>
        <begin position="1"/>
        <end position="19"/>
    </location>
</feature>
<organism evidence="2 3">
    <name type="scientific">Phytophthora fragariaefolia</name>
    <dbReference type="NCBI Taxonomy" id="1490495"/>
    <lineage>
        <taxon>Eukaryota</taxon>
        <taxon>Sar</taxon>
        <taxon>Stramenopiles</taxon>
        <taxon>Oomycota</taxon>
        <taxon>Peronosporomycetes</taxon>
        <taxon>Peronosporales</taxon>
        <taxon>Peronosporaceae</taxon>
        <taxon>Phytophthora</taxon>
    </lineage>
</organism>
<keyword evidence="3" id="KW-1185">Reference proteome</keyword>
<accession>A0A9W6TRY7</accession>
<dbReference type="EMBL" id="BSXT01000143">
    <property type="protein sequence ID" value="GMF18884.1"/>
    <property type="molecule type" value="Genomic_DNA"/>
</dbReference>
<sequence length="114" mass="13138">MMNTAHRSVGISSPTSSQEPLFIPDVTWYDDLDPQDLEYLDRLLACQDDSTSTCEPISDITIRAEHKDECDDDFRRSKLHIVFDRNCRDWVHMGMSIQGNTEPEASRLRTDDAF</sequence>
<evidence type="ECO:0000313" key="3">
    <source>
        <dbReference type="Proteomes" id="UP001165121"/>
    </source>
</evidence>
<comment type="caution">
    <text evidence="2">The sequence shown here is derived from an EMBL/GenBank/DDBJ whole genome shotgun (WGS) entry which is preliminary data.</text>
</comment>
<feature type="region of interest" description="Disordered" evidence="1">
    <location>
        <begin position="1"/>
        <end position="20"/>
    </location>
</feature>
<evidence type="ECO:0000256" key="1">
    <source>
        <dbReference type="SAM" id="MobiDB-lite"/>
    </source>
</evidence>
<evidence type="ECO:0000313" key="2">
    <source>
        <dbReference type="EMBL" id="GMF18884.1"/>
    </source>
</evidence>
<proteinExistence type="predicted"/>
<gene>
    <name evidence="2" type="ORF">Pfra01_000179800</name>
</gene>
<protein>
    <submittedName>
        <fullName evidence="2">Unnamed protein product</fullName>
    </submittedName>
</protein>
<dbReference type="OrthoDB" id="59870at2759"/>